<sequence>MRLSKATAGFSISTALCCILSAAGAPGHGHHAFLPAVPRQQQPAWKTLVPVPAGAIHEYSTVALSSTQLVIIGGVLQTGAVLDSVYLYDIPTNAWKKLAPLPVAINHANVAAVDGKIYVLGGMTGASWAGTPKSWVYDPAADKWAALAPMAPASETRRSAVVGVHNRTVWLASGKTGSGGESVVTVSAFDTVLGTWLTTIPARAKNIPAKYLLAIPIVAENSTLTNK</sequence>
<dbReference type="InterPro" id="IPR015915">
    <property type="entry name" value="Kelch-typ_b-propeller"/>
</dbReference>
<evidence type="ECO:0008006" key="4">
    <source>
        <dbReference type="Google" id="ProtNLM"/>
    </source>
</evidence>
<reference evidence="2" key="2">
    <citation type="submission" date="2023-06" db="EMBL/GenBank/DDBJ databases">
        <authorList>
            <consortium name="Lawrence Berkeley National Laboratory"/>
            <person name="Haridas S."/>
            <person name="Hensen N."/>
            <person name="Bonometti L."/>
            <person name="Westerberg I."/>
            <person name="Brannstrom I.O."/>
            <person name="Guillou S."/>
            <person name="Cros-Aarteil S."/>
            <person name="Calhoun S."/>
            <person name="Kuo A."/>
            <person name="Mondo S."/>
            <person name="Pangilinan J."/>
            <person name="Riley R."/>
            <person name="Labutti K."/>
            <person name="Andreopoulos B."/>
            <person name="Lipzen A."/>
            <person name="Chen C."/>
            <person name="Yanf M."/>
            <person name="Daum C."/>
            <person name="Ng V."/>
            <person name="Clum A."/>
            <person name="Steindorff A."/>
            <person name="Ohm R."/>
            <person name="Martin F."/>
            <person name="Silar P."/>
            <person name="Natvig D."/>
            <person name="Lalanne C."/>
            <person name="Gautier V."/>
            <person name="Ament-Velasquez S.L."/>
            <person name="Kruys A."/>
            <person name="Hutchinson M.I."/>
            <person name="Powell A.J."/>
            <person name="Barry K."/>
            <person name="Miller A.N."/>
            <person name="Grigoriev I.V."/>
            <person name="Debuchy R."/>
            <person name="Gladieux P."/>
            <person name="Thoren M.H."/>
            <person name="Johannesson H."/>
        </authorList>
    </citation>
    <scope>NUCLEOTIDE SEQUENCE</scope>
    <source>
        <strain evidence="2">CBS 958.72</strain>
    </source>
</reference>
<dbReference type="Gene3D" id="2.120.10.80">
    <property type="entry name" value="Kelch-type beta propeller"/>
    <property type="match status" value="1"/>
</dbReference>
<protein>
    <recommendedName>
        <fullName evidence="4">Galactose oxidase</fullName>
    </recommendedName>
</protein>
<dbReference type="SUPFAM" id="SSF117281">
    <property type="entry name" value="Kelch motif"/>
    <property type="match status" value="1"/>
</dbReference>
<dbReference type="InterPro" id="IPR052392">
    <property type="entry name" value="Kelch-BTB_domain-containing"/>
</dbReference>
<comment type="caution">
    <text evidence="2">The sequence shown here is derived from an EMBL/GenBank/DDBJ whole genome shotgun (WGS) entry which is preliminary data.</text>
</comment>
<dbReference type="Pfam" id="PF24681">
    <property type="entry name" value="Kelch_KLHDC2_KLHL20_DRC7"/>
    <property type="match status" value="1"/>
</dbReference>
<dbReference type="AlphaFoldDB" id="A0AAE0MYP7"/>
<keyword evidence="3" id="KW-1185">Reference proteome</keyword>
<evidence type="ECO:0000313" key="2">
    <source>
        <dbReference type="EMBL" id="KAK3361956.1"/>
    </source>
</evidence>
<dbReference type="EMBL" id="JAULSN010000010">
    <property type="protein sequence ID" value="KAK3361956.1"/>
    <property type="molecule type" value="Genomic_DNA"/>
</dbReference>
<evidence type="ECO:0000256" key="1">
    <source>
        <dbReference type="SAM" id="SignalP"/>
    </source>
</evidence>
<dbReference type="Proteomes" id="UP001287356">
    <property type="component" value="Unassembled WGS sequence"/>
</dbReference>
<dbReference type="PANTHER" id="PTHR46375:SF3">
    <property type="entry name" value="KELCH REPEAT AND BTB DOMAIN-CONTAINING PROTEIN 13"/>
    <property type="match status" value="1"/>
</dbReference>
<dbReference type="InterPro" id="IPR006652">
    <property type="entry name" value="Kelch_1"/>
</dbReference>
<dbReference type="PANTHER" id="PTHR46375">
    <property type="entry name" value="KELCH REPEAT AND BTB DOMAIN-CONTAINING PROTEIN 13-RELATED"/>
    <property type="match status" value="1"/>
</dbReference>
<organism evidence="2 3">
    <name type="scientific">Lasiosphaeria ovina</name>
    <dbReference type="NCBI Taxonomy" id="92902"/>
    <lineage>
        <taxon>Eukaryota</taxon>
        <taxon>Fungi</taxon>
        <taxon>Dikarya</taxon>
        <taxon>Ascomycota</taxon>
        <taxon>Pezizomycotina</taxon>
        <taxon>Sordariomycetes</taxon>
        <taxon>Sordariomycetidae</taxon>
        <taxon>Sordariales</taxon>
        <taxon>Lasiosphaeriaceae</taxon>
        <taxon>Lasiosphaeria</taxon>
    </lineage>
</organism>
<evidence type="ECO:0000313" key="3">
    <source>
        <dbReference type="Proteomes" id="UP001287356"/>
    </source>
</evidence>
<keyword evidence="1" id="KW-0732">Signal</keyword>
<name>A0AAE0MYP7_9PEZI</name>
<accession>A0AAE0MYP7</accession>
<feature type="signal peptide" evidence="1">
    <location>
        <begin position="1"/>
        <end position="24"/>
    </location>
</feature>
<proteinExistence type="predicted"/>
<reference evidence="2" key="1">
    <citation type="journal article" date="2023" name="Mol. Phylogenet. Evol.">
        <title>Genome-scale phylogeny and comparative genomics of the fungal order Sordariales.</title>
        <authorList>
            <person name="Hensen N."/>
            <person name="Bonometti L."/>
            <person name="Westerberg I."/>
            <person name="Brannstrom I.O."/>
            <person name="Guillou S."/>
            <person name="Cros-Aarteil S."/>
            <person name="Calhoun S."/>
            <person name="Haridas S."/>
            <person name="Kuo A."/>
            <person name="Mondo S."/>
            <person name="Pangilinan J."/>
            <person name="Riley R."/>
            <person name="LaButti K."/>
            <person name="Andreopoulos B."/>
            <person name="Lipzen A."/>
            <person name="Chen C."/>
            <person name="Yan M."/>
            <person name="Daum C."/>
            <person name="Ng V."/>
            <person name="Clum A."/>
            <person name="Steindorff A."/>
            <person name="Ohm R.A."/>
            <person name="Martin F."/>
            <person name="Silar P."/>
            <person name="Natvig D.O."/>
            <person name="Lalanne C."/>
            <person name="Gautier V."/>
            <person name="Ament-Velasquez S.L."/>
            <person name="Kruys A."/>
            <person name="Hutchinson M.I."/>
            <person name="Powell A.J."/>
            <person name="Barry K."/>
            <person name="Miller A.N."/>
            <person name="Grigoriev I.V."/>
            <person name="Debuchy R."/>
            <person name="Gladieux P."/>
            <person name="Hiltunen Thoren M."/>
            <person name="Johannesson H."/>
        </authorList>
    </citation>
    <scope>NUCLEOTIDE SEQUENCE</scope>
    <source>
        <strain evidence="2">CBS 958.72</strain>
    </source>
</reference>
<gene>
    <name evidence="2" type="ORF">B0T24DRAFT_690526</name>
</gene>
<dbReference type="SMART" id="SM00612">
    <property type="entry name" value="Kelch"/>
    <property type="match status" value="2"/>
</dbReference>
<feature type="chain" id="PRO_5041953905" description="Galactose oxidase" evidence="1">
    <location>
        <begin position="25"/>
        <end position="227"/>
    </location>
</feature>